<reference evidence="2 3" key="1">
    <citation type="submission" date="2017-07" db="EMBL/GenBank/DDBJ databases">
        <title>The complete genome sequence of Bacillus mesonae strain H20-5, an efficient strain improving plant abiotic stress resistance.</title>
        <authorList>
            <person name="Kim S.Y."/>
            <person name="Song H."/>
            <person name="Sang M.K."/>
            <person name="Weon H.-Y."/>
            <person name="Song J."/>
        </authorList>
    </citation>
    <scope>NUCLEOTIDE SEQUENCE [LARGE SCALE GENOMIC DNA]</scope>
    <source>
        <strain evidence="2 3">H20-5</strain>
    </source>
</reference>
<feature type="transmembrane region" description="Helical" evidence="1">
    <location>
        <begin position="6"/>
        <end position="24"/>
    </location>
</feature>
<dbReference type="InterPro" id="IPR030888">
    <property type="entry name" value="Put_ccm"/>
</dbReference>
<evidence type="ECO:0000313" key="2">
    <source>
        <dbReference type="EMBL" id="AZU63283.1"/>
    </source>
</evidence>
<keyword evidence="1" id="KW-0812">Transmembrane</keyword>
<dbReference type="EMBL" id="CP022572">
    <property type="protein sequence ID" value="AZU63283.1"/>
    <property type="molecule type" value="Genomic_DNA"/>
</dbReference>
<protein>
    <submittedName>
        <fullName evidence="2">CcmD family protein</fullName>
    </submittedName>
</protein>
<accession>A0A3Q9QU65</accession>
<evidence type="ECO:0000256" key="1">
    <source>
        <dbReference type="SAM" id="Phobius"/>
    </source>
</evidence>
<keyword evidence="1" id="KW-0472">Membrane</keyword>
<dbReference type="NCBIfam" id="TIGR04391">
    <property type="entry name" value="CcmD_alt_fam"/>
    <property type="match status" value="1"/>
</dbReference>
<gene>
    <name evidence="2" type="ORF">CHR53_19575</name>
</gene>
<dbReference type="STRING" id="1193713.GCA_001636315_00748"/>
<dbReference type="RefSeq" id="WP_084797620.1">
    <property type="nucleotide sequence ID" value="NZ_CP022572.1"/>
</dbReference>
<evidence type="ECO:0000313" key="3">
    <source>
        <dbReference type="Proteomes" id="UP000282892"/>
    </source>
</evidence>
<keyword evidence="1" id="KW-1133">Transmembrane helix</keyword>
<proteinExistence type="predicted"/>
<dbReference type="AlphaFoldDB" id="A0A3Q9QU65"/>
<organism evidence="2 3">
    <name type="scientific">Neobacillus mesonae</name>
    <dbReference type="NCBI Taxonomy" id="1193713"/>
    <lineage>
        <taxon>Bacteria</taxon>
        <taxon>Bacillati</taxon>
        <taxon>Bacillota</taxon>
        <taxon>Bacilli</taxon>
        <taxon>Bacillales</taxon>
        <taxon>Bacillaceae</taxon>
        <taxon>Neobacillus</taxon>
    </lineage>
</organism>
<dbReference type="KEGG" id="nmk:CHR53_19575"/>
<sequence length="43" mass="5217">MNYEYMLGAYSVAWVVIFAYMFILGKKHEKLKKEIEFLKQLDQ</sequence>
<dbReference type="OrthoDB" id="2911297at2"/>
<keyword evidence="3" id="KW-1185">Reference proteome</keyword>
<dbReference type="Proteomes" id="UP000282892">
    <property type="component" value="Chromosome"/>
</dbReference>
<name>A0A3Q9QU65_9BACI</name>